<name>A0A0B7BCV9_9EUPU</name>
<dbReference type="AlphaFoldDB" id="A0A0B7BCV9"/>
<gene>
    <name evidence="1" type="primary">ORF181218</name>
</gene>
<sequence length="68" mass="8035">MKIKYFGHSKRHECLEKFILEGMLSGRRTRGRHRRRWMQDLRITAADAGNLAQNRVIQDCCLGVYQTN</sequence>
<feature type="non-terminal residue" evidence="1">
    <location>
        <position position="68"/>
    </location>
</feature>
<evidence type="ECO:0000313" key="1">
    <source>
        <dbReference type="EMBL" id="CEK91159.1"/>
    </source>
</evidence>
<proteinExistence type="predicted"/>
<reference evidence="1" key="1">
    <citation type="submission" date="2014-12" db="EMBL/GenBank/DDBJ databases">
        <title>Insight into the proteome of Arion vulgaris.</title>
        <authorList>
            <person name="Aradska J."/>
            <person name="Bulat T."/>
            <person name="Smidak R."/>
            <person name="Sarate P."/>
            <person name="Gangsoo J."/>
            <person name="Sialana F."/>
            <person name="Bilban M."/>
            <person name="Lubec G."/>
        </authorList>
    </citation>
    <scope>NUCLEOTIDE SEQUENCE</scope>
    <source>
        <tissue evidence="1">Skin</tissue>
    </source>
</reference>
<accession>A0A0B7BCV9</accession>
<organism evidence="1">
    <name type="scientific">Arion vulgaris</name>
    <dbReference type="NCBI Taxonomy" id="1028688"/>
    <lineage>
        <taxon>Eukaryota</taxon>
        <taxon>Metazoa</taxon>
        <taxon>Spiralia</taxon>
        <taxon>Lophotrochozoa</taxon>
        <taxon>Mollusca</taxon>
        <taxon>Gastropoda</taxon>
        <taxon>Heterobranchia</taxon>
        <taxon>Euthyneura</taxon>
        <taxon>Panpulmonata</taxon>
        <taxon>Eupulmonata</taxon>
        <taxon>Stylommatophora</taxon>
        <taxon>Helicina</taxon>
        <taxon>Arionoidea</taxon>
        <taxon>Arionidae</taxon>
        <taxon>Arion</taxon>
    </lineage>
</organism>
<protein>
    <submittedName>
        <fullName evidence="1">Uncharacterized protein</fullName>
    </submittedName>
</protein>
<dbReference type="EMBL" id="HACG01044294">
    <property type="protein sequence ID" value="CEK91159.1"/>
    <property type="molecule type" value="Transcribed_RNA"/>
</dbReference>